<reference evidence="3" key="1">
    <citation type="journal article" date="2007" name="Proc. Natl. Acad. Sci. U.S.A.">
        <title>Genome sequencing reveals complex secondary metabolome in the marine actinomycete Salinispora tropica.</title>
        <authorList>
            <person name="Udwary D.W."/>
            <person name="Zeigler L."/>
            <person name="Asolkar R.N."/>
            <person name="Singan V."/>
            <person name="Lapidus A."/>
            <person name="Fenical W."/>
            <person name="Jensen P.R."/>
            <person name="Moore B.S."/>
        </authorList>
    </citation>
    <scope>NUCLEOTIDE SEQUENCE [LARGE SCALE GENOMIC DNA]</scope>
    <source>
        <strain evidence="3">ATCC BAA-916 / DSM 44818 / CNB-440</strain>
    </source>
</reference>
<proteinExistence type="predicted"/>
<dbReference type="HOGENOM" id="CLU_2540659_0_0_11"/>
<dbReference type="Proteomes" id="UP000000235">
    <property type="component" value="Chromosome"/>
</dbReference>
<dbReference type="AlphaFoldDB" id="A4X8Y0"/>
<evidence type="ECO:0000313" key="3">
    <source>
        <dbReference type="Proteomes" id="UP000000235"/>
    </source>
</evidence>
<protein>
    <submittedName>
        <fullName evidence="2">Uncharacterized protein</fullName>
    </submittedName>
</protein>
<feature type="region of interest" description="Disordered" evidence="1">
    <location>
        <begin position="1"/>
        <end position="83"/>
    </location>
</feature>
<keyword evidence="3" id="KW-1185">Reference proteome</keyword>
<name>A4X8Y0_SALTO</name>
<gene>
    <name evidence="2" type="ordered locus">Strop_2890</name>
</gene>
<accession>A4X8Y0</accession>
<organism evidence="2 3">
    <name type="scientific">Salinispora tropica (strain ATCC BAA-916 / DSM 44818 / JCM 13857 / NBRC 105044 / CNB-440)</name>
    <dbReference type="NCBI Taxonomy" id="369723"/>
    <lineage>
        <taxon>Bacteria</taxon>
        <taxon>Bacillati</taxon>
        <taxon>Actinomycetota</taxon>
        <taxon>Actinomycetes</taxon>
        <taxon>Micromonosporales</taxon>
        <taxon>Micromonosporaceae</taxon>
        <taxon>Salinispora</taxon>
    </lineage>
</organism>
<sequence>MQDTAHGRPPQLHRILRRPSDLLQPLALGHRHLPDEHFRPSTHRPPPPTRALGDSVPDPTSEPTHYPINGQRRGSVDLTVFPA</sequence>
<dbReference type="KEGG" id="stp:Strop_2890"/>
<evidence type="ECO:0000256" key="1">
    <source>
        <dbReference type="SAM" id="MobiDB-lite"/>
    </source>
</evidence>
<evidence type="ECO:0000313" key="2">
    <source>
        <dbReference type="EMBL" id="ABP55330.1"/>
    </source>
</evidence>
<dbReference type="STRING" id="369723.Strop_2890"/>
<dbReference type="EMBL" id="CP000667">
    <property type="protein sequence ID" value="ABP55330.1"/>
    <property type="molecule type" value="Genomic_DNA"/>
</dbReference>